<organism evidence="1">
    <name type="scientific">Anguilla anguilla</name>
    <name type="common">European freshwater eel</name>
    <name type="synonym">Muraena anguilla</name>
    <dbReference type="NCBI Taxonomy" id="7936"/>
    <lineage>
        <taxon>Eukaryota</taxon>
        <taxon>Metazoa</taxon>
        <taxon>Chordata</taxon>
        <taxon>Craniata</taxon>
        <taxon>Vertebrata</taxon>
        <taxon>Euteleostomi</taxon>
        <taxon>Actinopterygii</taxon>
        <taxon>Neopterygii</taxon>
        <taxon>Teleostei</taxon>
        <taxon>Anguilliformes</taxon>
        <taxon>Anguillidae</taxon>
        <taxon>Anguilla</taxon>
    </lineage>
</organism>
<dbReference type="AlphaFoldDB" id="A0A0E9VKJ2"/>
<evidence type="ECO:0000313" key="1">
    <source>
        <dbReference type="EMBL" id="JAH78659.1"/>
    </source>
</evidence>
<dbReference type="EMBL" id="GBXM01029918">
    <property type="protein sequence ID" value="JAH78659.1"/>
    <property type="molecule type" value="Transcribed_RNA"/>
</dbReference>
<accession>A0A0E9VKJ2</accession>
<sequence length="32" mass="3748">MLITVAILGDIFTHHCCCKSLSLFFHRIYHNI</sequence>
<protein>
    <submittedName>
        <fullName evidence="1">Uncharacterized protein</fullName>
    </submittedName>
</protein>
<reference evidence="1" key="2">
    <citation type="journal article" date="2015" name="Fish Shellfish Immunol.">
        <title>Early steps in the European eel (Anguilla anguilla)-Vibrio vulnificus interaction in the gills: Role of the RtxA13 toxin.</title>
        <authorList>
            <person name="Callol A."/>
            <person name="Pajuelo D."/>
            <person name="Ebbesson L."/>
            <person name="Teles M."/>
            <person name="MacKenzie S."/>
            <person name="Amaro C."/>
        </authorList>
    </citation>
    <scope>NUCLEOTIDE SEQUENCE</scope>
</reference>
<reference evidence="1" key="1">
    <citation type="submission" date="2014-11" db="EMBL/GenBank/DDBJ databases">
        <authorList>
            <person name="Amaro Gonzalez C."/>
        </authorList>
    </citation>
    <scope>NUCLEOTIDE SEQUENCE</scope>
</reference>
<proteinExistence type="predicted"/>
<name>A0A0E9VKJ2_ANGAN</name>